<evidence type="ECO:0000313" key="3">
    <source>
        <dbReference type="Proteomes" id="UP001162483"/>
    </source>
</evidence>
<evidence type="ECO:0000256" key="1">
    <source>
        <dbReference type="SAM" id="MobiDB-lite"/>
    </source>
</evidence>
<organism evidence="2 3">
    <name type="scientific">Staurois parvus</name>
    <dbReference type="NCBI Taxonomy" id="386267"/>
    <lineage>
        <taxon>Eukaryota</taxon>
        <taxon>Metazoa</taxon>
        <taxon>Chordata</taxon>
        <taxon>Craniata</taxon>
        <taxon>Vertebrata</taxon>
        <taxon>Euteleostomi</taxon>
        <taxon>Amphibia</taxon>
        <taxon>Batrachia</taxon>
        <taxon>Anura</taxon>
        <taxon>Neobatrachia</taxon>
        <taxon>Ranoidea</taxon>
        <taxon>Ranidae</taxon>
        <taxon>Staurois</taxon>
    </lineage>
</organism>
<dbReference type="Proteomes" id="UP001162483">
    <property type="component" value="Unassembled WGS sequence"/>
</dbReference>
<evidence type="ECO:0000313" key="2">
    <source>
        <dbReference type="EMBL" id="CAI9595636.1"/>
    </source>
</evidence>
<keyword evidence="3" id="KW-1185">Reference proteome</keyword>
<reference evidence="2" key="1">
    <citation type="submission" date="2023-05" db="EMBL/GenBank/DDBJ databases">
        <authorList>
            <person name="Stuckert A."/>
        </authorList>
    </citation>
    <scope>NUCLEOTIDE SEQUENCE</scope>
</reference>
<comment type="caution">
    <text evidence="2">The sequence shown here is derived from an EMBL/GenBank/DDBJ whole genome shotgun (WGS) entry which is preliminary data.</text>
</comment>
<gene>
    <name evidence="2" type="ORF">SPARVUS_LOCUS11913045</name>
</gene>
<accession>A0ABN9FJC1</accession>
<name>A0ABN9FJC1_9NEOB</name>
<feature type="region of interest" description="Disordered" evidence="1">
    <location>
        <begin position="29"/>
        <end position="96"/>
    </location>
</feature>
<protein>
    <submittedName>
        <fullName evidence="2">Uncharacterized protein</fullName>
    </submittedName>
</protein>
<proteinExistence type="predicted"/>
<dbReference type="EMBL" id="CATNWA010016817">
    <property type="protein sequence ID" value="CAI9595636.1"/>
    <property type="molecule type" value="Genomic_DNA"/>
</dbReference>
<sequence length="127" mass="13798">MRCPWQPVRAGAVEWTGRPNGRVTHRLTTATTHRPESLRARSLSPRLPFTRAPDGGDGLDAARDQVAAPPSNPSCGNGQRQWRIAGGNQMGNDSVVGQARSITAGLQYKTVGKNTQVTSRVQQREVR</sequence>